<organism evidence="2 3">
    <name type="scientific">Cytospora mali</name>
    <name type="common">Apple Valsa canker fungus</name>
    <name type="synonym">Valsa mali</name>
    <dbReference type="NCBI Taxonomy" id="578113"/>
    <lineage>
        <taxon>Eukaryota</taxon>
        <taxon>Fungi</taxon>
        <taxon>Dikarya</taxon>
        <taxon>Ascomycota</taxon>
        <taxon>Pezizomycotina</taxon>
        <taxon>Sordariomycetes</taxon>
        <taxon>Sordariomycetidae</taxon>
        <taxon>Diaporthales</taxon>
        <taxon>Cytosporaceae</taxon>
        <taxon>Cytospora</taxon>
    </lineage>
</organism>
<reference evidence="2" key="1">
    <citation type="submission" date="2014-12" db="EMBL/GenBank/DDBJ databases">
        <title>Genome Sequence of Valsa Canker Pathogens Uncovers a Specific Adaption of Colonization on Woody Bark.</title>
        <authorList>
            <person name="Yin Z."/>
            <person name="Liu H."/>
            <person name="Gao X."/>
            <person name="Li Z."/>
            <person name="Song N."/>
            <person name="Ke X."/>
            <person name="Dai Q."/>
            <person name="Wu Y."/>
            <person name="Sun Y."/>
            <person name="Xu J.-R."/>
            <person name="Kang Z.K."/>
            <person name="Wang L."/>
            <person name="Huang L."/>
        </authorList>
    </citation>
    <scope>NUCLEOTIDE SEQUENCE [LARGE SCALE GENOMIC DNA]</scope>
    <source>
        <strain evidence="2">03-8</strain>
    </source>
</reference>
<keyword evidence="3" id="KW-1185">Reference proteome</keyword>
<feature type="compositionally biased region" description="Polar residues" evidence="1">
    <location>
        <begin position="13"/>
        <end position="29"/>
    </location>
</feature>
<evidence type="ECO:0000313" key="3">
    <source>
        <dbReference type="Proteomes" id="UP000078559"/>
    </source>
</evidence>
<dbReference type="EMBL" id="CM003099">
    <property type="protein sequence ID" value="KUI65868.1"/>
    <property type="molecule type" value="Genomic_DNA"/>
</dbReference>
<accession>A0A194VPI3</accession>
<evidence type="ECO:0000313" key="2">
    <source>
        <dbReference type="EMBL" id="KUI65868.1"/>
    </source>
</evidence>
<feature type="region of interest" description="Disordered" evidence="1">
    <location>
        <begin position="1"/>
        <end position="37"/>
    </location>
</feature>
<dbReference type="AlphaFoldDB" id="A0A194VPI3"/>
<protein>
    <submittedName>
        <fullName evidence="2">Uncharacterized protein</fullName>
    </submittedName>
</protein>
<proteinExistence type="predicted"/>
<name>A0A194VPI3_CYTMA</name>
<gene>
    <name evidence="2" type="ORF">VM1G_11398</name>
</gene>
<dbReference type="Proteomes" id="UP000078559">
    <property type="component" value="Chromosome 2"/>
</dbReference>
<evidence type="ECO:0000256" key="1">
    <source>
        <dbReference type="SAM" id="MobiDB-lite"/>
    </source>
</evidence>
<sequence>MICPDVPSALASPGSTTWPRSVANNSTPTGLKDRDGCPFPGMSILDVRRPRSSILVMAMGPMQSTLA</sequence>